<dbReference type="RefSeq" id="WP_197743778.1">
    <property type="nucleotide sequence ID" value="NZ_LR778175.1"/>
</dbReference>
<accession>A0A7G1QA02</accession>
<name>A0A7G1QA02_9GAMM</name>
<dbReference type="KEGG" id="ntg:NSCAC_1041"/>
<evidence type="ECO:0000256" key="1">
    <source>
        <dbReference type="SAM" id="Coils"/>
    </source>
</evidence>
<keyword evidence="3" id="KW-1185">Reference proteome</keyword>
<reference evidence="2 3" key="1">
    <citation type="submission" date="2020-03" db="EMBL/GenBank/DDBJ databases">
        <authorList>
            <person name="Picone N."/>
        </authorList>
    </citation>
    <scope>NUCLEOTIDE SEQUENCE [LARGE SCALE GENOMIC DNA]</scope>
    <source>
        <strain evidence="2">NSCAC1</strain>
    </source>
</reference>
<dbReference type="SUPFAM" id="SSF55874">
    <property type="entry name" value="ATPase domain of HSP90 chaperone/DNA topoisomerase II/histidine kinase"/>
    <property type="match status" value="1"/>
</dbReference>
<organism evidence="2 3">
    <name type="scientific">Candidatus Nitrosacidococcus tergens</name>
    <dbReference type="NCBI Taxonomy" id="553981"/>
    <lineage>
        <taxon>Bacteria</taxon>
        <taxon>Pseudomonadati</taxon>
        <taxon>Pseudomonadota</taxon>
        <taxon>Gammaproteobacteria</taxon>
        <taxon>Chromatiales</taxon>
        <taxon>Chromatiaceae</taxon>
        <taxon>Candidatus Nitrosacidococcus</taxon>
    </lineage>
</organism>
<dbReference type="EMBL" id="LR778175">
    <property type="protein sequence ID" value="CAB1276184.1"/>
    <property type="molecule type" value="Genomic_DNA"/>
</dbReference>
<evidence type="ECO:0000313" key="3">
    <source>
        <dbReference type="Proteomes" id="UP000516072"/>
    </source>
</evidence>
<proteinExistence type="predicted"/>
<gene>
    <name evidence="2" type="ORF">NSCAC_1041</name>
</gene>
<protein>
    <submittedName>
        <fullName evidence="2">Uncharacterized protein</fullName>
    </submittedName>
</protein>
<dbReference type="Proteomes" id="UP000516072">
    <property type="component" value="Chromosome"/>
</dbReference>
<evidence type="ECO:0000313" key="2">
    <source>
        <dbReference type="EMBL" id="CAB1276184.1"/>
    </source>
</evidence>
<feature type="coiled-coil region" evidence="1">
    <location>
        <begin position="1213"/>
        <end position="1270"/>
    </location>
</feature>
<dbReference type="NCBIfam" id="NF047352">
    <property type="entry name" value="P_loop_sacsin"/>
    <property type="match status" value="1"/>
</dbReference>
<dbReference type="InterPro" id="IPR036890">
    <property type="entry name" value="HATPase_C_sf"/>
</dbReference>
<sequence length="1459" mass="171531">MKIKSAKSFRFWYKTKIKEHDRDNKSYNENFVGTYYEQVGQPKVKGFFEMYHGDKPDIASYLPSILKIAEDGQAIYEFLQNAVDCGSAHFYIFYNEKYFLAINNGSPFDIEGLQSILNIAQTTKKDPDKIGRFGIGFKLAHRLVGKNEGTYELVNQYKGPILFSWAKFEDLRGLMNKEKIESISSSDSYLLKIILTNFPTEPNEIVKDLEYKDRVLFPQEELDELVDFLKENFEKHSESLNFRTLEKGSLFFIKLGEGKKAVLDRDYGELVNGIQYSMNMLKNLKEVYINENHIDKIKLKLNEGRIPKESETFQKISPEYKEFDIKFCIGYPEIDFGNINAFDNIKEIKKSPNFYKYFPMGDENNGFGFIVHCDGFSNEVNRRKLQQDKINNNLFPEFAKFIINRLKKHRQNIDKNYNRDGFLNLYAVLLLSDIPDKQNNVWLRPIFYNRILYFLRENIPTKGGSYSSNFRNVKINKLKINVNLSDFGLSHIQWFEWDNEADKLLIDEATKSEKLGIKEWDIRDVVENATLESINNWIANCDTQQYEAFLKELENYTYLRDTTKKKLLDIKLFKFSNDKFLSFSEVVKKDPYGKAIYGFPNCFFSNIKTKEIKNELIKLGLVVSELLIEDFPKIFSSVVIPDDKKHYDLIAKWCIENANKLSAKEKKKLFLNFINETTKFDNVAESTLKDLCLFCDSNSEIKPLNKLVDLDSNTLSWLNAYKIKSDEFFTELKPFLVSEKKSLFTEIYLPKQDVILSELTEANEIKSLIELYQDNQRQFFREFIIKKNESGFLIVRKTNNTYQVQSVDQEARSFIDANCANNLFILPYEFLNYKEDDGIVKADDLHGLLLDFVDIDEHKKTLVDIVKYKAKYKFLQKLTEFRFNSETTYTKEDYEFKILDLACNELKKSDYKEFKNKVIIETRQRNFTLSEISLFNDKIKISNKEFSLSKILPSTHQNSNLVGDLISLFSKQGISNEKLNALFGVNEELKIEDVFKKFLEQVQTFANPEQFFFLIFYHQQKSKVDLSKLGFDLNSAVFPSEFASEKEKLPEYLQDWITKKEIKLSELEEIGIFTENSTLVSLRKFFLSKTDFNENTIAQDKKLADGKMLFNTLELLKEKRIELRKENEFSIFKEIVRVINSSRAKGRKLIIQDEYNFESLEEKSTEWKKTERYTIYLYDGEMPIAVDLNEIDDYVFYHYYKDNYAVNDNIIYLNNKEDKKKTLQKIASDDENDFSFEDLWQLFGEHTDETEKLKKENEVLKKQLKGDKKQDKPEINNSSLDDVNYFISELEGTEWNSFVPELKNILELSDSQPKKWQKLFNLIAKIKLAKELNIYFEVANKDYNHLENDNEKYFVHSARGAFAYIHPNEILKMKNEGYKMALDFSTKSRIKIYHTAEEILQLNTNHILAYQNKKTMEELFSFCQANRDANKHLLVIDKNNSGEKSRALLKLLNIEDNYQ</sequence>
<keyword evidence="1" id="KW-0175">Coiled coil</keyword>